<dbReference type="Proteomes" id="UP000054805">
    <property type="component" value="Unassembled WGS sequence"/>
</dbReference>
<evidence type="ECO:0000313" key="1">
    <source>
        <dbReference type="EMBL" id="KRY95937.1"/>
    </source>
</evidence>
<comment type="caution">
    <text evidence="1">The sequence shown here is derived from an EMBL/GenBank/DDBJ whole genome shotgun (WGS) entry which is preliminary data.</text>
</comment>
<dbReference type="EMBL" id="JYDV01002055">
    <property type="protein sequence ID" value="KRY98324.1"/>
    <property type="molecule type" value="Genomic_DNA"/>
</dbReference>
<evidence type="ECO:0000313" key="2">
    <source>
        <dbReference type="EMBL" id="KRY98324.1"/>
    </source>
</evidence>
<protein>
    <submittedName>
        <fullName evidence="1">Uncharacterized protein</fullName>
    </submittedName>
</protein>
<evidence type="ECO:0000313" key="4">
    <source>
        <dbReference type="Proteomes" id="UP000054826"/>
    </source>
</evidence>
<accession>A0A0V1GCD2</accession>
<feature type="non-terminal residue" evidence="1">
    <location>
        <position position="1"/>
    </location>
</feature>
<name>A0A0V1GCD2_TRIPS</name>
<dbReference type="Proteomes" id="UP000054826">
    <property type="component" value="Unassembled WGS sequence"/>
</dbReference>
<reference evidence="3 4" key="1">
    <citation type="submission" date="2015-01" db="EMBL/GenBank/DDBJ databases">
        <title>Evolution of Trichinella species and genotypes.</title>
        <authorList>
            <person name="Korhonen P.K."/>
            <person name="Edoardo P."/>
            <person name="Giuseppe L.R."/>
            <person name="Gasser R.B."/>
        </authorList>
    </citation>
    <scope>NUCLEOTIDE SEQUENCE [LARGE SCALE GENOMIC DNA]</scope>
    <source>
        <strain evidence="2">ISS176</strain>
        <strain evidence="1">ISS588</strain>
    </source>
</reference>
<feature type="non-terminal residue" evidence="1">
    <location>
        <position position="59"/>
    </location>
</feature>
<sequence>LLYLTLTGFPPNIGTQHQYHDGGGTDQRTEISISTSNGIRTSGRLHADCYEIILLFIND</sequence>
<organism evidence="1 3">
    <name type="scientific">Trichinella pseudospiralis</name>
    <name type="common">Parasitic roundworm</name>
    <dbReference type="NCBI Taxonomy" id="6337"/>
    <lineage>
        <taxon>Eukaryota</taxon>
        <taxon>Metazoa</taxon>
        <taxon>Ecdysozoa</taxon>
        <taxon>Nematoda</taxon>
        <taxon>Enoplea</taxon>
        <taxon>Dorylaimia</taxon>
        <taxon>Trichinellida</taxon>
        <taxon>Trichinellidae</taxon>
        <taxon>Trichinella</taxon>
    </lineage>
</organism>
<gene>
    <name evidence="1" type="ORF">T4B_7571</name>
    <name evidence="2" type="ORF">T4C_14098</name>
</gene>
<proteinExistence type="predicted"/>
<dbReference type="AlphaFoldDB" id="A0A0V1GCD2"/>
<evidence type="ECO:0000313" key="3">
    <source>
        <dbReference type="Proteomes" id="UP000054805"/>
    </source>
</evidence>
<dbReference type="EMBL" id="JYDS01003657">
    <property type="protein sequence ID" value="KRY95937.1"/>
    <property type="molecule type" value="Genomic_DNA"/>
</dbReference>
<keyword evidence="3" id="KW-1185">Reference proteome</keyword>